<feature type="compositionally biased region" description="Low complexity" evidence="1">
    <location>
        <begin position="27"/>
        <end position="46"/>
    </location>
</feature>
<evidence type="ECO:0000313" key="3">
    <source>
        <dbReference type="Proteomes" id="UP000054007"/>
    </source>
</evidence>
<organism evidence="2 3">
    <name type="scientific">Cylindrobasidium torrendii FP15055 ss-10</name>
    <dbReference type="NCBI Taxonomy" id="1314674"/>
    <lineage>
        <taxon>Eukaryota</taxon>
        <taxon>Fungi</taxon>
        <taxon>Dikarya</taxon>
        <taxon>Basidiomycota</taxon>
        <taxon>Agaricomycotina</taxon>
        <taxon>Agaricomycetes</taxon>
        <taxon>Agaricomycetidae</taxon>
        <taxon>Agaricales</taxon>
        <taxon>Marasmiineae</taxon>
        <taxon>Physalacriaceae</taxon>
        <taxon>Cylindrobasidium</taxon>
    </lineage>
</organism>
<dbReference type="EMBL" id="KN880449">
    <property type="protein sequence ID" value="KIY71917.1"/>
    <property type="molecule type" value="Genomic_DNA"/>
</dbReference>
<feature type="region of interest" description="Disordered" evidence="1">
    <location>
        <begin position="1"/>
        <end position="84"/>
    </location>
</feature>
<reference evidence="2 3" key="1">
    <citation type="journal article" date="2015" name="Fungal Genet. Biol.">
        <title>Evolution of novel wood decay mechanisms in Agaricales revealed by the genome sequences of Fistulina hepatica and Cylindrobasidium torrendii.</title>
        <authorList>
            <person name="Floudas D."/>
            <person name="Held B.W."/>
            <person name="Riley R."/>
            <person name="Nagy L.G."/>
            <person name="Koehler G."/>
            <person name="Ransdell A.S."/>
            <person name="Younus H."/>
            <person name="Chow J."/>
            <person name="Chiniquy J."/>
            <person name="Lipzen A."/>
            <person name="Tritt A."/>
            <person name="Sun H."/>
            <person name="Haridas S."/>
            <person name="LaButti K."/>
            <person name="Ohm R.A."/>
            <person name="Kues U."/>
            <person name="Blanchette R.A."/>
            <person name="Grigoriev I.V."/>
            <person name="Minto R.E."/>
            <person name="Hibbett D.S."/>
        </authorList>
    </citation>
    <scope>NUCLEOTIDE SEQUENCE [LARGE SCALE GENOMIC DNA]</scope>
    <source>
        <strain evidence="2 3">FP15055 ss-10</strain>
    </source>
</reference>
<evidence type="ECO:0000313" key="2">
    <source>
        <dbReference type="EMBL" id="KIY71917.1"/>
    </source>
</evidence>
<accession>A0A0D7BN83</accession>
<dbReference type="AlphaFoldDB" id="A0A0D7BN83"/>
<keyword evidence="3" id="KW-1185">Reference proteome</keyword>
<dbReference type="STRING" id="1314674.A0A0D7BN83"/>
<sequence length="236" mass="26557">MMAFEAANSPSAFTTPHRPKGFRTNYSDFSSPSASSPQMSSPLSAATERRRTQYKSMSAFGAEPSSPSGDRRRGALLPTTDAEKAAARKRFQDKCLARAKSARREAVRARRRLAGEEDDMMDDEQEEDDETVMNDQLFQRVVEASNARLKHQYEASYEREVGSSPIGASEIDLWEDDCRGEVLEFDPEEAEIAAYAEEYERMQAEEQFADVSPEDMFGADDFDDFDFDLDDAMNTS</sequence>
<proteinExistence type="predicted"/>
<protein>
    <submittedName>
        <fullName evidence="2">Uncharacterized protein</fullName>
    </submittedName>
</protein>
<feature type="compositionally biased region" description="Acidic residues" evidence="1">
    <location>
        <begin position="116"/>
        <end position="130"/>
    </location>
</feature>
<name>A0A0D7BN83_9AGAR</name>
<dbReference type="Proteomes" id="UP000054007">
    <property type="component" value="Unassembled WGS sequence"/>
</dbReference>
<gene>
    <name evidence="2" type="ORF">CYLTODRAFT_486859</name>
</gene>
<dbReference type="OrthoDB" id="3268127at2759"/>
<feature type="region of interest" description="Disordered" evidence="1">
    <location>
        <begin position="109"/>
        <end position="130"/>
    </location>
</feature>
<evidence type="ECO:0000256" key="1">
    <source>
        <dbReference type="SAM" id="MobiDB-lite"/>
    </source>
</evidence>